<dbReference type="EMBL" id="CM007650">
    <property type="protein sequence ID" value="ONM58758.1"/>
    <property type="molecule type" value="Genomic_DNA"/>
</dbReference>
<accession>A0A1D6IGW3</accession>
<sequence length="77" mass="8353">MDLQQRALPPPPRLGKPGSIGDSSRRWDLVFSVVKPSVIQLRGPTKVSVFIASNDGSARSLRTIQWPAFVPCPSNPA</sequence>
<dbReference type="InParanoid" id="A0A1D6IGW3"/>
<gene>
    <name evidence="1" type="ORF">ZEAMMB73_Zm00001d021833</name>
</gene>
<dbReference type="AlphaFoldDB" id="A0A1D6IGW3"/>
<name>A0A1D6IGW3_MAIZE</name>
<organism evidence="1">
    <name type="scientific">Zea mays</name>
    <name type="common">Maize</name>
    <dbReference type="NCBI Taxonomy" id="4577"/>
    <lineage>
        <taxon>Eukaryota</taxon>
        <taxon>Viridiplantae</taxon>
        <taxon>Streptophyta</taxon>
        <taxon>Embryophyta</taxon>
        <taxon>Tracheophyta</taxon>
        <taxon>Spermatophyta</taxon>
        <taxon>Magnoliopsida</taxon>
        <taxon>Liliopsida</taxon>
        <taxon>Poales</taxon>
        <taxon>Poaceae</taxon>
        <taxon>PACMAD clade</taxon>
        <taxon>Panicoideae</taxon>
        <taxon>Andropogonodae</taxon>
        <taxon>Andropogoneae</taxon>
        <taxon>Tripsacinae</taxon>
        <taxon>Zea</taxon>
    </lineage>
</organism>
<protein>
    <submittedName>
        <fullName evidence="1">Uncharacterized protein</fullName>
    </submittedName>
</protein>
<proteinExistence type="predicted"/>
<dbReference type="ExpressionAtlas" id="A0A1D6IGW3">
    <property type="expression patterns" value="baseline"/>
</dbReference>
<evidence type="ECO:0000313" key="1">
    <source>
        <dbReference type="EMBL" id="ONM58758.1"/>
    </source>
</evidence>
<reference evidence="1" key="1">
    <citation type="submission" date="2015-12" db="EMBL/GenBank/DDBJ databases">
        <title>Update maize B73 reference genome by single molecule sequencing technologies.</title>
        <authorList>
            <consortium name="Maize Genome Sequencing Project"/>
            <person name="Ware D."/>
        </authorList>
    </citation>
    <scope>NUCLEOTIDE SEQUENCE [LARGE SCALE GENOMIC DNA]</scope>
    <source>
        <tissue evidence="1">Seedling</tissue>
    </source>
</reference>